<feature type="domain" description="HTH LytTR-type" evidence="3">
    <location>
        <begin position="146"/>
        <end position="247"/>
    </location>
</feature>
<dbReference type="InterPro" id="IPR007492">
    <property type="entry name" value="LytTR_DNA-bd_dom"/>
</dbReference>
<feature type="modified residue" description="4-aspartylphosphate" evidence="1">
    <location>
        <position position="56"/>
    </location>
</feature>
<dbReference type="CDD" id="cd17536">
    <property type="entry name" value="REC_YesN-like"/>
    <property type="match status" value="1"/>
</dbReference>
<keyword evidence="1" id="KW-0597">Phosphoprotein</keyword>
<dbReference type="PROSITE" id="PS50930">
    <property type="entry name" value="HTH_LYTTR"/>
    <property type="match status" value="1"/>
</dbReference>
<dbReference type="Proteomes" id="UP000182034">
    <property type="component" value="Unassembled WGS sequence"/>
</dbReference>
<dbReference type="GO" id="GO:0000156">
    <property type="term" value="F:phosphorelay response regulator activity"/>
    <property type="evidence" value="ECO:0007669"/>
    <property type="project" value="InterPro"/>
</dbReference>
<dbReference type="PANTHER" id="PTHR37299:SF1">
    <property type="entry name" value="STAGE 0 SPORULATION PROTEIN A HOMOLOG"/>
    <property type="match status" value="1"/>
</dbReference>
<evidence type="ECO:0000313" key="5">
    <source>
        <dbReference type="Proteomes" id="UP000182034"/>
    </source>
</evidence>
<dbReference type="AlphaFoldDB" id="A0A1K2IXU0"/>
<dbReference type="OrthoDB" id="2168082at2"/>
<dbReference type="EMBL" id="FPKW01000038">
    <property type="protein sequence ID" value="SFZ97082.1"/>
    <property type="molecule type" value="Genomic_DNA"/>
</dbReference>
<accession>A0A1K2IXU0</accession>
<name>A0A1K2IXU0_9FLAO</name>
<dbReference type="GO" id="GO:0003677">
    <property type="term" value="F:DNA binding"/>
    <property type="evidence" value="ECO:0007669"/>
    <property type="project" value="InterPro"/>
</dbReference>
<organism evidence="4 5">
    <name type="scientific">Chryseobacterium limigenitum</name>
    <dbReference type="NCBI Taxonomy" id="1612149"/>
    <lineage>
        <taxon>Bacteria</taxon>
        <taxon>Pseudomonadati</taxon>
        <taxon>Bacteroidota</taxon>
        <taxon>Flavobacteriia</taxon>
        <taxon>Flavobacteriales</taxon>
        <taxon>Weeksellaceae</taxon>
        <taxon>Chryseobacterium group</taxon>
        <taxon>Chryseobacterium</taxon>
    </lineage>
</organism>
<feature type="domain" description="Response regulatory" evidence="2">
    <location>
        <begin position="4"/>
        <end position="117"/>
    </location>
</feature>
<dbReference type="Pfam" id="PF04397">
    <property type="entry name" value="LytTR"/>
    <property type="match status" value="1"/>
</dbReference>
<evidence type="ECO:0000313" key="4">
    <source>
        <dbReference type="EMBL" id="SFZ97082.1"/>
    </source>
</evidence>
<keyword evidence="5" id="KW-1185">Reference proteome</keyword>
<evidence type="ECO:0000259" key="2">
    <source>
        <dbReference type="PROSITE" id="PS50110"/>
    </source>
</evidence>
<dbReference type="Gene3D" id="2.40.50.1020">
    <property type="entry name" value="LytTr DNA-binding domain"/>
    <property type="match status" value="1"/>
</dbReference>
<dbReference type="RefSeq" id="WP_072412932.1">
    <property type="nucleotide sequence ID" value="NZ_FPKW01000038.1"/>
</dbReference>
<dbReference type="STRING" id="1612149.SAMN05216324_13813"/>
<dbReference type="SMART" id="SM00448">
    <property type="entry name" value="REC"/>
    <property type="match status" value="1"/>
</dbReference>
<dbReference type="PANTHER" id="PTHR37299">
    <property type="entry name" value="TRANSCRIPTIONAL REGULATOR-RELATED"/>
    <property type="match status" value="1"/>
</dbReference>
<evidence type="ECO:0000259" key="3">
    <source>
        <dbReference type="PROSITE" id="PS50930"/>
    </source>
</evidence>
<dbReference type="Pfam" id="PF00072">
    <property type="entry name" value="Response_reg"/>
    <property type="match status" value="1"/>
</dbReference>
<dbReference type="Gene3D" id="3.40.50.2300">
    <property type="match status" value="1"/>
</dbReference>
<sequence length="248" mass="28643">MSITAYIIDDERKAISIIKSKLERTASDIDVIGEFQDPEKALKEMEKNTPDLIFLDISMPKMNGFEFLRQIKNPSFEVIFVTAYGDYAIEAIRHCAIGYILKPIMDQDLMLSIENAKKNIEHKTALAKNRQLVENLSLTQNRNKKIAIPSSKGLDFIEVQNIVRCEGTQGYTVLYLKNKQQMVSSYSIGYFGKMLENLNFFLTHKSHLINLDYIDKYDRNGTVELQDNHSVPVARNRRELFLKRIENL</sequence>
<dbReference type="SMART" id="SM00850">
    <property type="entry name" value="LytTR"/>
    <property type="match status" value="1"/>
</dbReference>
<dbReference type="InterPro" id="IPR001789">
    <property type="entry name" value="Sig_transdc_resp-reg_receiver"/>
</dbReference>
<dbReference type="InterPro" id="IPR011006">
    <property type="entry name" value="CheY-like_superfamily"/>
</dbReference>
<dbReference type="PROSITE" id="PS50110">
    <property type="entry name" value="RESPONSE_REGULATORY"/>
    <property type="match status" value="1"/>
</dbReference>
<evidence type="ECO:0000256" key="1">
    <source>
        <dbReference type="PROSITE-ProRule" id="PRU00169"/>
    </source>
</evidence>
<dbReference type="InterPro" id="IPR046947">
    <property type="entry name" value="LytR-like"/>
</dbReference>
<reference evidence="5" key="1">
    <citation type="submission" date="2016-10" db="EMBL/GenBank/DDBJ databases">
        <authorList>
            <person name="Varghese N."/>
            <person name="Submissions S."/>
        </authorList>
    </citation>
    <scope>NUCLEOTIDE SEQUENCE [LARGE SCALE GENOMIC DNA]</scope>
    <source>
        <strain evidence="5">SUR2</strain>
    </source>
</reference>
<gene>
    <name evidence="4" type="ORF">SAMN05216324_13813</name>
</gene>
<protein>
    <submittedName>
        <fullName evidence="4">Two component transcriptional regulator, LytTR family</fullName>
    </submittedName>
</protein>
<proteinExistence type="predicted"/>
<dbReference type="SUPFAM" id="SSF52172">
    <property type="entry name" value="CheY-like"/>
    <property type="match status" value="1"/>
</dbReference>